<dbReference type="Gene3D" id="3.40.50.2000">
    <property type="entry name" value="Glycogen Phosphorylase B"/>
    <property type="match status" value="2"/>
</dbReference>
<dbReference type="Pfam" id="PF00535">
    <property type="entry name" value="Glycos_transf_2"/>
    <property type="match status" value="1"/>
</dbReference>
<reference evidence="6" key="1">
    <citation type="journal article" date="2023" name="J. Antimicrob. Chemother.">
        <title>Emergence of OXA-48-producing Enterobacter hormaechei in a Swiss companion animal clinic and their genetic relationship to clinical human isolates.</title>
        <authorList>
            <person name="Dona V."/>
            <person name="Nordmann P."/>
            <person name="Kittl S."/>
            <person name="Schuller S."/>
            <person name="Bouvier M."/>
            <person name="Poirel L."/>
            <person name="Endimiani A."/>
            <person name="Perreten V."/>
        </authorList>
    </citation>
    <scope>NUCLEOTIDE SEQUENCE</scope>
    <source>
        <strain evidence="6">Ehh_25</strain>
    </source>
</reference>
<dbReference type="Pfam" id="PF13692">
    <property type="entry name" value="Glyco_trans_1_4"/>
    <property type="match status" value="1"/>
</dbReference>
<keyword evidence="6" id="KW-0614">Plasmid</keyword>
<dbReference type="PANTHER" id="PTHR43179:SF12">
    <property type="entry name" value="GALACTOFURANOSYLTRANSFERASE GLFT2"/>
    <property type="match status" value="1"/>
</dbReference>
<evidence type="ECO:0000256" key="1">
    <source>
        <dbReference type="ARBA" id="ARBA00006739"/>
    </source>
</evidence>
<dbReference type="Proteomes" id="UP001229386">
    <property type="component" value="Plasmid pEh25_3"/>
</dbReference>
<feature type="domain" description="Glycosyltransferase 2-like" evidence="5">
    <location>
        <begin position="104"/>
        <end position="284"/>
    </location>
</feature>
<accession>A0AAX3Z9M4</accession>
<evidence type="ECO:0000256" key="3">
    <source>
        <dbReference type="ARBA" id="ARBA00022679"/>
    </source>
</evidence>
<dbReference type="Gene3D" id="3.90.550.10">
    <property type="entry name" value="Spore Coat Polysaccharide Biosynthesis Protein SpsA, Chain A"/>
    <property type="match status" value="1"/>
</dbReference>
<dbReference type="InterPro" id="IPR029044">
    <property type="entry name" value="Nucleotide-diphossugar_trans"/>
</dbReference>
<evidence type="ECO:0000313" key="7">
    <source>
        <dbReference type="Proteomes" id="UP001229386"/>
    </source>
</evidence>
<dbReference type="EC" id="2.4.-.-" evidence="6"/>
<organism evidence="6 7">
    <name type="scientific">Enterobacter hormaechei</name>
    <dbReference type="NCBI Taxonomy" id="158836"/>
    <lineage>
        <taxon>Bacteria</taxon>
        <taxon>Pseudomonadati</taxon>
        <taxon>Pseudomonadota</taxon>
        <taxon>Gammaproteobacteria</taxon>
        <taxon>Enterobacterales</taxon>
        <taxon>Enterobacteriaceae</taxon>
        <taxon>Enterobacter</taxon>
        <taxon>Enterobacter cloacae complex</taxon>
    </lineage>
</organism>
<dbReference type="Pfam" id="PF00534">
    <property type="entry name" value="Glycos_transf_1"/>
    <property type="match status" value="1"/>
</dbReference>
<dbReference type="SUPFAM" id="SSF53448">
    <property type="entry name" value="Nucleotide-diphospho-sugar transferases"/>
    <property type="match status" value="1"/>
</dbReference>
<dbReference type="InterPro" id="IPR001296">
    <property type="entry name" value="Glyco_trans_1"/>
</dbReference>
<dbReference type="Gene3D" id="3.40.50.11090">
    <property type="match status" value="1"/>
</dbReference>
<dbReference type="GO" id="GO:0016757">
    <property type="term" value="F:glycosyltransferase activity"/>
    <property type="evidence" value="ECO:0007669"/>
    <property type="project" value="UniProtKB-KW"/>
</dbReference>
<keyword evidence="2 6" id="KW-0328">Glycosyltransferase</keyword>
<evidence type="ECO:0000313" key="6">
    <source>
        <dbReference type="EMBL" id="WMB13904.1"/>
    </source>
</evidence>
<geneLocation type="plasmid" evidence="6 7">
    <name>pEh25_3</name>
</geneLocation>
<feature type="domain" description="Glycosyl transferase family 1" evidence="4">
    <location>
        <begin position="580"/>
        <end position="719"/>
    </location>
</feature>
<dbReference type="CDD" id="cd03801">
    <property type="entry name" value="GT4_PimA-like"/>
    <property type="match status" value="1"/>
</dbReference>
<keyword evidence="3 6" id="KW-0808">Transferase</keyword>
<dbReference type="InterPro" id="IPR001173">
    <property type="entry name" value="Glyco_trans_2-like"/>
</dbReference>
<sequence>MLESDVIDLIDKSGLFNDEWYMNEYPDVAATGLSSRDHFVKYGIHIGRNPGPKFDADYYLKQNQDVKKAGINPLIHYIKYGMKEGRPPVSTIITERDCAIRIDIIVPVYNALDDVKNCLHSLKEKRDGYAVRIIVVNDGSDEETTNWLRKYCHGDSIFELHEHSVNRGYTQAVNTGLRVSDAPYIITQNSDTIATHGWLRGLVRCINSSDKIGIVGPLSNAASWQNVPNLYDENRNFAVNDIPNNLKPDEMAALVAKVSERCYPKLPFVNGFCFMIKREVIDKIGIMDEENFPIGYGEENDFCIRAADAGYELAIADDTYVYHAKSKSFGHSRRAKLSKQGSDNLKKKHGHEKFASLVEKVKNTTQLDRVRSNITSALEHSHTYCQTRPQNIMSMKILFLLPVKGGSGGAHSVVQEVTEMRRLGMDANIAVRKVDLTHLRDLYQDIDDVNGIFIGFENDNLIHISEKFDVVVATIFTSVSLLKKIIDVNPHILPAYYAQDYEPMFFPEESDNWHVARESYTLIPNSLVFAKTHWIADKIKQEHSVKVFKVSPSIDHSTYKPTKKVDDNFIHISAMIRPQTPRRGAERTMRLFSRLAKIHKDKVIFHLFGCESNDERFKSLQCDFEFENRGILKRPEVASLLSQSDIFVDLSDYQAFGRTSLEAMACGATAMLPIHGGGDEYARDNINAIVVDTFDEELCFNRLSKLLEDSDKIRMMQSAALLTAANFSVHQAAISEIVLFSKELAKHRTIYPKKDKPVLMLMPERRGDGLPAGSGYVRVVLPYKHPSVQRDWQVIELKDHKLPEPGSAHSIVIQRQAGSLTVAELESWLVKWRAAGGRFIYEIDDDLLDVEGLIQRGFKGDTALLAQKVCWLASNADTVIVSTSELVKVFSLYNSTVHLVPNRLDEELWRIGKPKLTGKGIYQRKEGDPIRIGYIGTATHVADLEMIADAMRKIEQEFGDKVEIEIIGGFQNTKPLFGKRVALPKNNDYPSFVNWLQKRVHWDIGIIPLNIDTFNKSKSYLKFLEYAALDLPIVVSDVKSYSDVCRDNENAIVVENTANSWFEAVASLINNDSLRFKLIEKARGDLIGFHLLSDSNIVEVLTK</sequence>
<dbReference type="PANTHER" id="PTHR43179">
    <property type="entry name" value="RHAMNOSYLTRANSFERASE WBBL"/>
    <property type="match status" value="1"/>
</dbReference>
<evidence type="ECO:0000256" key="2">
    <source>
        <dbReference type="ARBA" id="ARBA00022676"/>
    </source>
</evidence>
<gene>
    <name evidence="6" type="ORF">QPR60_24870</name>
</gene>
<name>A0AAX3Z9M4_9ENTR</name>
<dbReference type="EMBL" id="CP126748">
    <property type="protein sequence ID" value="WMB13904.1"/>
    <property type="molecule type" value="Genomic_DNA"/>
</dbReference>
<proteinExistence type="inferred from homology"/>
<dbReference type="RefSeq" id="WP_306675705.1">
    <property type="nucleotide sequence ID" value="NZ_CP126748.1"/>
</dbReference>
<evidence type="ECO:0000259" key="4">
    <source>
        <dbReference type="Pfam" id="PF00534"/>
    </source>
</evidence>
<dbReference type="AlphaFoldDB" id="A0AAX3Z9M4"/>
<comment type="similarity">
    <text evidence="1">Belongs to the glycosyltransferase 2 family.</text>
</comment>
<evidence type="ECO:0000259" key="5">
    <source>
        <dbReference type="Pfam" id="PF00535"/>
    </source>
</evidence>
<dbReference type="SUPFAM" id="SSF53756">
    <property type="entry name" value="UDP-Glycosyltransferase/glycogen phosphorylase"/>
    <property type="match status" value="2"/>
</dbReference>
<protein>
    <submittedName>
        <fullName evidence="6">Glycosyltransferase</fullName>
        <ecNumber evidence="6">2.4.-.-</ecNumber>
    </submittedName>
</protein>